<evidence type="ECO:0000256" key="2">
    <source>
        <dbReference type="ARBA" id="ARBA00007441"/>
    </source>
</evidence>
<dbReference type="PANTHER" id="PTHR45744">
    <property type="entry name" value="TYROSINE AMINOTRANSFERASE"/>
    <property type="match status" value="1"/>
</dbReference>
<reference evidence="5 6" key="1">
    <citation type="journal article" date="2018" name="Mol. Plant">
        <title>The genome of Artemisia annua provides insight into the evolution of Asteraceae family and artemisinin biosynthesis.</title>
        <authorList>
            <person name="Shen Q."/>
            <person name="Zhang L."/>
            <person name="Liao Z."/>
            <person name="Wang S."/>
            <person name="Yan T."/>
            <person name="Shi P."/>
            <person name="Liu M."/>
            <person name="Fu X."/>
            <person name="Pan Q."/>
            <person name="Wang Y."/>
            <person name="Lv Z."/>
            <person name="Lu X."/>
            <person name="Zhang F."/>
            <person name="Jiang W."/>
            <person name="Ma Y."/>
            <person name="Chen M."/>
            <person name="Hao X."/>
            <person name="Li L."/>
            <person name="Tang Y."/>
            <person name="Lv G."/>
            <person name="Zhou Y."/>
            <person name="Sun X."/>
            <person name="Brodelius P.E."/>
            <person name="Rose J.K.C."/>
            <person name="Tang K."/>
        </authorList>
    </citation>
    <scope>NUCLEOTIDE SEQUENCE [LARGE SCALE GENOMIC DNA]</scope>
    <source>
        <strain evidence="6">cv. Huhao1</strain>
        <tissue evidence="5">Leaf</tissue>
    </source>
</reference>
<dbReference type="STRING" id="35608.A0A2U1PB10"/>
<evidence type="ECO:0000313" key="5">
    <source>
        <dbReference type="EMBL" id="PWA82941.1"/>
    </source>
</evidence>
<dbReference type="GO" id="GO:0006572">
    <property type="term" value="P:L-tyrosine catabolic process"/>
    <property type="evidence" value="ECO:0007669"/>
    <property type="project" value="TreeGrafter"/>
</dbReference>
<dbReference type="Gene3D" id="3.40.640.10">
    <property type="entry name" value="Type I PLP-dependent aspartate aminotransferase-like (Major domain)"/>
    <property type="match status" value="2"/>
</dbReference>
<evidence type="ECO:0000313" key="6">
    <source>
        <dbReference type="Proteomes" id="UP000245207"/>
    </source>
</evidence>
<proteinExistence type="inferred from homology"/>
<evidence type="ECO:0000256" key="1">
    <source>
        <dbReference type="ARBA" id="ARBA00001933"/>
    </source>
</evidence>
<feature type="domain" description="Aminotransferase class I/classII large" evidence="4">
    <location>
        <begin position="391"/>
        <end position="757"/>
    </location>
</feature>
<dbReference type="OrthoDB" id="1691396at2759"/>
<dbReference type="EMBL" id="PKPP01001410">
    <property type="protein sequence ID" value="PWA82941.1"/>
    <property type="molecule type" value="Genomic_DNA"/>
</dbReference>
<dbReference type="Pfam" id="PF00155">
    <property type="entry name" value="Aminotran_1_2"/>
    <property type="match status" value="2"/>
</dbReference>
<name>A0A2U1PB10_ARTAN</name>
<gene>
    <name evidence="5" type="ORF">CTI12_AA174750</name>
</gene>
<dbReference type="AlphaFoldDB" id="A0A2U1PB10"/>
<dbReference type="PROSITE" id="PS00105">
    <property type="entry name" value="AA_TRANSFER_CLASS_1"/>
    <property type="match status" value="2"/>
</dbReference>
<dbReference type="CDD" id="cd00609">
    <property type="entry name" value="AAT_like"/>
    <property type="match status" value="2"/>
</dbReference>
<dbReference type="InterPro" id="IPR015422">
    <property type="entry name" value="PyrdxlP-dep_Trfase_small"/>
</dbReference>
<dbReference type="Gene3D" id="3.90.1150.10">
    <property type="entry name" value="Aspartate Aminotransferase, domain 1"/>
    <property type="match status" value="1"/>
</dbReference>
<feature type="domain" description="Aminotransferase class I/classII large" evidence="4">
    <location>
        <begin position="70"/>
        <end position="295"/>
    </location>
</feature>
<dbReference type="InterPro" id="IPR015421">
    <property type="entry name" value="PyrdxlP-dep_Trfase_major"/>
</dbReference>
<dbReference type="InterPro" id="IPR005958">
    <property type="entry name" value="TyrNic_aminoTrfase"/>
</dbReference>
<dbReference type="Proteomes" id="UP000245207">
    <property type="component" value="Unassembled WGS sequence"/>
</dbReference>
<protein>
    <recommendedName>
        <fullName evidence="4">Aminotransferase class I/classII large domain-containing protein</fullName>
    </recommendedName>
</protein>
<evidence type="ECO:0000259" key="4">
    <source>
        <dbReference type="Pfam" id="PF00155"/>
    </source>
</evidence>
<comment type="cofactor">
    <cofactor evidence="1">
        <name>pyridoxal 5'-phosphate</name>
        <dbReference type="ChEBI" id="CHEBI:597326"/>
    </cofactor>
</comment>
<keyword evidence="6" id="KW-1185">Reference proteome</keyword>
<comment type="caution">
    <text evidence="5">The sequence shown here is derived from an EMBL/GenBank/DDBJ whole genome shotgun (WGS) entry which is preliminary data.</text>
</comment>
<comment type="similarity">
    <text evidence="2">Belongs to the class-I pyridoxal-phosphate-dependent aminotransferase family.</text>
</comment>
<dbReference type="InterPro" id="IPR004838">
    <property type="entry name" value="NHTrfase_class1_PyrdxlP-BS"/>
</dbReference>
<dbReference type="NCBIfam" id="TIGR01265">
    <property type="entry name" value="tyr_nico_aTase"/>
    <property type="match status" value="2"/>
</dbReference>
<dbReference type="InterPro" id="IPR004839">
    <property type="entry name" value="Aminotransferase_I/II_large"/>
</dbReference>
<organism evidence="5 6">
    <name type="scientific">Artemisia annua</name>
    <name type="common">Sweet wormwood</name>
    <dbReference type="NCBI Taxonomy" id="35608"/>
    <lineage>
        <taxon>Eukaryota</taxon>
        <taxon>Viridiplantae</taxon>
        <taxon>Streptophyta</taxon>
        <taxon>Embryophyta</taxon>
        <taxon>Tracheophyta</taxon>
        <taxon>Spermatophyta</taxon>
        <taxon>Magnoliopsida</taxon>
        <taxon>eudicotyledons</taxon>
        <taxon>Gunneridae</taxon>
        <taxon>Pentapetalae</taxon>
        <taxon>asterids</taxon>
        <taxon>campanulids</taxon>
        <taxon>Asterales</taxon>
        <taxon>Asteraceae</taxon>
        <taxon>Asteroideae</taxon>
        <taxon>Anthemideae</taxon>
        <taxon>Artemisiinae</taxon>
        <taxon>Artemisia</taxon>
    </lineage>
</organism>
<dbReference type="InterPro" id="IPR015424">
    <property type="entry name" value="PyrdxlP-dep_Trfase"/>
</dbReference>
<dbReference type="SUPFAM" id="SSF53383">
    <property type="entry name" value="PLP-dependent transferases"/>
    <property type="match status" value="2"/>
</dbReference>
<sequence>MRKKVFWHSLHIVRVQLGYGIWPKKHQTRWSSICANMENGMMKMEAPTNVTIKGILGKLMASLDEDNKKRVISLGMGDPTAHTCFTTTDVAQFSVVQTLESQKYNGYAPVVGLPQARQAISEYLSNDLPYKLSPDDVYITAGCTQAIEVTTSILAKPNANILVPKPGFPTYELCAAFRNVEIRHYDLLPDIGWETDLDAIDALVDENTVAIVIINPGNPCGNVYSYQHLKKIAETAKKHKIIVVADEVYGHLAFGENPFVPMGVFGSMVPVITLGSLSKRWLVPGWRLGWFVTADPNGIFKNAETVERLNKYFDICGGTATTFMQVFWHSLHIVRVQLGYGIWPKKHQTRWSSICANMENGMMKMEAPTNVTIKGILGKLMASLDEDNKKRVISLGMGDPTAHTCFTTTDVAQFSVVQTLESQKYNGYAPVVGLPQARQAISEYLSNDLPYKLSPDDVYITAGCTQAIEVTTSILAKPNANILVPKPGFPTYELCAAFRNVEIRHYDLLPDIGWETDLDAIDALVDENTVAIVIINPGNPCGNVYSYQHLKKIAETAKKHKIIVVADEVYGHLAFGENPFVPMGVFGSMVPVITLGSLSKRWLVPGWRLGWFVTADPNGIFKNAETVERLNKYFDICGGTATTFMQAAVPRILKETKDVFFTRTLSMLKQTSDLCFDKIKDIPCLTCPKKPHGAMSVMVKLNVSLLKDISDDIEFCFKLAKEESIILLPGLTVGLKNWVRISFAVEPSSLEEALDRVMLFYQRHSH</sequence>
<evidence type="ECO:0000256" key="3">
    <source>
        <dbReference type="ARBA" id="ARBA00022898"/>
    </source>
</evidence>
<dbReference type="FunFam" id="3.40.640.10:FF:000048">
    <property type="entry name" value="tyrosine aminotransferase"/>
    <property type="match status" value="2"/>
</dbReference>
<dbReference type="GO" id="GO:0004838">
    <property type="term" value="F:L-tyrosine-2-oxoglutarate transaminase activity"/>
    <property type="evidence" value="ECO:0007669"/>
    <property type="project" value="TreeGrafter"/>
</dbReference>
<keyword evidence="3" id="KW-0663">Pyridoxal phosphate</keyword>
<dbReference type="GO" id="GO:0030170">
    <property type="term" value="F:pyridoxal phosphate binding"/>
    <property type="evidence" value="ECO:0007669"/>
    <property type="project" value="InterPro"/>
</dbReference>
<dbReference type="PANTHER" id="PTHR45744:SF34">
    <property type="entry name" value="AMINOTRANSFERASE, CLASS I_CLASSII, TYROSINE_NICOTIANAMINE AMINOTRANSFERASE"/>
    <property type="match status" value="1"/>
</dbReference>
<accession>A0A2U1PB10</accession>